<evidence type="ECO:0000256" key="1">
    <source>
        <dbReference type="SAM" id="MobiDB-lite"/>
    </source>
</evidence>
<evidence type="ECO:0000259" key="2">
    <source>
        <dbReference type="Pfam" id="PF13298"/>
    </source>
</evidence>
<dbReference type="Proteomes" id="UP000187191">
    <property type="component" value="Chromosome"/>
</dbReference>
<proteinExistence type="predicted"/>
<gene>
    <name evidence="3" type="ORF">A7J05_33320</name>
</gene>
<evidence type="ECO:0000313" key="3">
    <source>
        <dbReference type="EMBL" id="APY89912.1"/>
    </source>
</evidence>
<dbReference type="InterPro" id="IPR014144">
    <property type="entry name" value="LigD_PE_domain"/>
</dbReference>
<dbReference type="EMBL" id="CP015588">
    <property type="protein sequence ID" value="APY89912.1"/>
    <property type="molecule type" value="Genomic_DNA"/>
</dbReference>
<dbReference type="Pfam" id="PF13298">
    <property type="entry name" value="LigD_N"/>
    <property type="match status" value="1"/>
</dbReference>
<keyword evidence="4" id="KW-1185">Reference proteome</keyword>
<evidence type="ECO:0000313" key="4">
    <source>
        <dbReference type="Proteomes" id="UP000187191"/>
    </source>
</evidence>
<feature type="region of interest" description="Disordered" evidence="1">
    <location>
        <begin position="189"/>
        <end position="258"/>
    </location>
</feature>
<organism evidence="3 4">
    <name type="scientific">Streptomyces alfalfae</name>
    <dbReference type="NCBI Taxonomy" id="1642299"/>
    <lineage>
        <taxon>Bacteria</taxon>
        <taxon>Bacillati</taxon>
        <taxon>Actinomycetota</taxon>
        <taxon>Actinomycetes</taxon>
        <taxon>Kitasatosporales</taxon>
        <taxon>Streptomycetaceae</taxon>
        <taxon>Streptomyces</taxon>
    </lineage>
</organism>
<accession>A0ABM6H151</accession>
<dbReference type="NCBIfam" id="TIGR02777">
    <property type="entry name" value="LigD_PE_dom"/>
    <property type="match status" value="1"/>
</dbReference>
<feature type="compositionally biased region" description="Basic and acidic residues" evidence="1">
    <location>
        <begin position="1"/>
        <end position="33"/>
    </location>
</feature>
<name>A0ABM6H151_9ACTN</name>
<sequence length="258" mass="28058">MSEKGEKGQREARDEKDALRTYRGKRDFDKTREPSGAAGSGTGGGPPGGPAAREQDPSATGGARDRDPVFVVQIHDASSMHFDFRLEVDGVLKSWSVPKGPSTDPQDKRLALPTEDHPMEYRHFEGVIPRGEYGGGTVIVWDQGTYRPTSHDKRNRPVPFAQALENGHATFELHGEKLRGPYALTRFHGREERSGGSGSASGKKPTWLLVRKGSGHGGSGAGTPDPRRARSARSGRTLRQVAEAPDAATWEPERGERE</sequence>
<feature type="domain" description="DNA ligase D 3'-phosphoesterase" evidence="2">
    <location>
        <begin position="73"/>
        <end position="186"/>
    </location>
</feature>
<dbReference type="RefSeq" id="WP_076687659.1">
    <property type="nucleotide sequence ID" value="NZ_CP015588.1"/>
</dbReference>
<reference evidence="3 4" key="1">
    <citation type="submission" date="2016-05" db="EMBL/GenBank/DDBJ databases">
        <authorList>
            <person name="Gu J."/>
        </authorList>
    </citation>
    <scope>NUCLEOTIDE SEQUENCE [LARGE SCALE GENOMIC DNA]</scope>
    <source>
        <strain evidence="3 4">ACCC40021</strain>
    </source>
</reference>
<feature type="region of interest" description="Disordered" evidence="1">
    <location>
        <begin position="1"/>
        <end position="67"/>
    </location>
</feature>
<dbReference type="PANTHER" id="PTHR39465:SF1">
    <property type="entry name" value="DNA LIGASE D 3'-PHOSPHOESTERASE DOMAIN-CONTAINING PROTEIN"/>
    <property type="match status" value="1"/>
</dbReference>
<dbReference type="PANTHER" id="PTHR39465">
    <property type="entry name" value="DNA LIGASE D, 3'-PHOSPHOESTERASE DOMAIN"/>
    <property type="match status" value="1"/>
</dbReference>
<protein>
    <submittedName>
        <fullName evidence="3">3'-phosphoesterase</fullName>
    </submittedName>
</protein>